<reference evidence="1" key="1">
    <citation type="submission" date="2016-10" db="EMBL/GenBank/DDBJ databases">
        <title>Sequence of Gallionella enrichment culture.</title>
        <authorList>
            <person name="Poehlein A."/>
            <person name="Muehling M."/>
            <person name="Daniel R."/>
        </authorList>
    </citation>
    <scope>NUCLEOTIDE SEQUENCE</scope>
</reference>
<dbReference type="EMBL" id="MLJW01007805">
    <property type="protein sequence ID" value="OIQ64828.1"/>
    <property type="molecule type" value="Genomic_DNA"/>
</dbReference>
<accession>A0A1J5PBH0</accession>
<proteinExistence type="predicted"/>
<protein>
    <submittedName>
        <fullName evidence="1">Uncharacterized protein</fullName>
    </submittedName>
</protein>
<name>A0A1J5PBH0_9ZZZZ</name>
<dbReference type="AlphaFoldDB" id="A0A1J5PBH0"/>
<comment type="caution">
    <text evidence="1">The sequence shown here is derived from an EMBL/GenBank/DDBJ whole genome shotgun (WGS) entry which is preliminary data.</text>
</comment>
<gene>
    <name evidence="1" type="ORF">GALL_536190</name>
</gene>
<evidence type="ECO:0000313" key="1">
    <source>
        <dbReference type="EMBL" id="OIQ64828.1"/>
    </source>
</evidence>
<organism evidence="1">
    <name type="scientific">mine drainage metagenome</name>
    <dbReference type="NCBI Taxonomy" id="410659"/>
    <lineage>
        <taxon>unclassified sequences</taxon>
        <taxon>metagenomes</taxon>
        <taxon>ecological metagenomes</taxon>
    </lineage>
</organism>
<sequence length="190" mass="19804">MTTWPGALKFTASTTSPSSCITCAQPARTAASSSPNTAAMPPAPSGTASCIAWARNRTSGRASAKVRLPAATSAVYSPRLCPATRSGARPPSASQRRYMATPAVNMTGWVLVVRLSCSAGPCAMSKARSCESAALASCRVSRTAGWVATLSSMPTDCEPCPGKTKANVMVKECCVSQTEPRERCRAKPRQ</sequence>